<gene>
    <name evidence="2" type="ORF">ACIBG2_15480</name>
</gene>
<dbReference type="Proteomes" id="UP001612741">
    <property type="component" value="Unassembled WGS sequence"/>
</dbReference>
<dbReference type="Pfam" id="PF04149">
    <property type="entry name" value="DUF397"/>
    <property type="match status" value="1"/>
</dbReference>
<dbReference type="RefSeq" id="WP_397082027.1">
    <property type="nucleotide sequence ID" value="NZ_JBITGY010000004.1"/>
</dbReference>
<evidence type="ECO:0000313" key="3">
    <source>
        <dbReference type="Proteomes" id="UP001612741"/>
    </source>
</evidence>
<dbReference type="InterPro" id="IPR007278">
    <property type="entry name" value="DUF397"/>
</dbReference>
<name>A0ABW7YS95_9ACTN</name>
<sequence>MKEFDLPRSTWRKSTYCGGNGACVEVAMLDDETIAMRSSTQPEHPVLVFAPDAWISFLDGLRGGH</sequence>
<reference evidence="2 3" key="1">
    <citation type="submission" date="2024-10" db="EMBL/GenBank/DDBJ databases">
        <title>The Natural Products Discovery Center: Release of the First 8490 Sequenced Strains for Exploring Actinobacteria Biosynthetic Diversity.</title>
        <authorList>
            <person name="Kalkreuter E."/>
            <person name="Kautsar S.A."/>
            <person name="Yang D."/>
            <person name="Bader C.D."/>
            <person name="Teijaro C.N."/>
            <person name="Fluegel L."/>
            <person name="Davis C.M."/>
            <person name="Simpson J.R."/>
            <person name="Lauterbach L."/>
            <person name="Steele A.D."/>
            <person name="Gui C."/>
            <person name="Meng S."/>
            <person name="Li G."/>
            <person name="Viehrig K."/>
            <person name="Ye F."/>
            <person name="Su P."/>
            <person name="Kiefer A.F."/>
            <person name="Nichols A."/>
            <person name="Cepeda A.J."/>
            <person name="Yan W."/>
            <person name="Fan B."/>
            <person name="Jiang Y."/>
            <person name="Adhikari A."/>
            <person name="Zheng C.-J."/>
            <person name="Schuster L."/>
            <person name="Cowan T.M."/>
            <person name="Smanski M.J."/>
            <person name="Chevrette M.G."/>
            <person name="De Carvalho L.P.S."/>
            <person name="Shen B."/>
        </authorList>
    </citation>
    <scope>NUCLEOTIDE SEQUENCE [LARGE SCALE GENOMIC DNA]</scope>
    <source>
        <strain evidence="2 3">NPDC050545</strain>
    </source>
</reference>
<evidence type="ECO:0000313" key="2">
    <source>
        <dbReference type="EMBL" id="MFI6498790.1"/>
    </source>
</evidence>
<accession>A0ABW7YS95</accession>
<organism evidence="2 3">
    <name type="scientific">Nonomuraea typhae</name>
    <dbReference type="NCBI Taxonomy" id="2603600"/>
    <lineage>
        <taxon>Bacteria</taxon>
        <taxon>Bacillati</taxon>
        <taxon>Actinomycetota</taxon>
        <taxon>Actinomycetes</taxon>
        <taxon>Streptosporangiales</taxon>
        <taxon>Streptosporangiaceae</taxon>
        <taxon>Nonomuraea</taxon>
    </lineage>
</organism>
<proteinExistence type="predicted"/>
<dbReference type="EMBL" id="JBITGY010000004">
    <property type="protein sequence ID" value="MFI6498790.1"/>
    <property type="molecule type" value="Genomic_DNA"/>
</dbReference>
<protein>
    <submittedName>
        <fullName evidence="2">DUF397 domain-containing protein</fullName>
    </submittedName>
</protein>
<evidence type="ECO:0000259" key="1">
    <source>
        <dbReference type="Pfam" id="PF04149"/>
    </source>
</evidence>
<feature type="domain" description="DUF397" evidence="1">
    <location>
        <begin position="10"/>
        <end position="62"/>
    </location>
</feature>
<keyword evidence="3" id="KW-1185">Reference proteome</keyword>
<comment type="caution">
    <text evidence="2">The sequence shown here is derived from an EMBL/GenBank/DDBJ whole genome shotgun (WGS) entry which is preliminary data.</text>
</comment>